<protein>
    <submittedName>
        <fullName evidence="2">Uncharacterized protein</fullName>
    </submittedName>
</protein>
<dbReference type="HOGENOM" id="CLU_2847153_0_0_11"/>
<sequence length="65" mass="7587">MRAVILRICSVNYSVSRCIRFSRSAYVVHPVALSFVVWQLWGVFVRARLFVVRLRFTMALKLQGL</sequence>
<dbReference type="EMBL" id="ACSB01000008">
    <property type="protein sequence ID" value="EHB87985.1"/>
    <property type="molecule type" value="Genomic_DNA"/>
</dbReference>
<evidence type="ECO:0000256" key="1">
    <source>
        <dbReference type="SAM" id="Phobius"/>
    </source>
</evidence>
<accession>G5ES48</accession>
<evidence type="ECO:0000313" key="2">
    <source>
        <dbReference type="EMBL" id="EHB87985.1"/>
    </source>
</evidence>
<comment type="caution">
    <text evidence="2">The sequence shown here is derived from an EMBL/GenBank/DDBJ whole genome shotgun (WGS) entry which is preliminary data.</text>
</comment>
<feature type="transmembrane region" description="Helical" evidence="1">
    <location>
        <begin position="26"/>
        <end position="45"/>
    </location>
</feature>
<proteinExistence type="predicted"/>
<keyword evidence="1" id="KW-1133">Transmembrane helix</keyword>
<name>G5ES48_9MICC</name>
<gene>
    <name evidence="2" type="ORF">HMPREF0737_01108</name>
</gene>
<organism evidence="2 3">
    <name type="scientific">Rothia mucilaginosa M508</name>
    <dbReference type="NCBI Taxonomy" id="563033"/>
    <lineage>
        <taxon>Bacteria</taxon>
        <taxon>Bacillati</taxon>
        <taxon>Actinomycetota</taxon>
        <taxon>Actinomycetes</taxon>
        <taxon>Micrococcales</taxon>
        <taxon>Micrococcaceae</taxon>
        <taxon>Rothia</taxon>
    </lineage>
</organism>
<keyword evidence="1" id="KW-0472">Membrane</keyword>
<evidence type="ECO:0000313" key="3">
    <source>
        <dbReference type="Proteomes" id="UP000004897"/>
    </source>
</evidence>
<dbReference type="AlphaFoldDB" id="G5ES48"/>
<dbReference type="Proteomes" id="UP000004897">
    <property type="component" value="Unassembled WGS sequence"/>
</dbReference>
<keyword evidence="1" id="KW-0812">Transmembrane</keyword>
<reference evidence="2 3" key="1">
    <citation type="submission" date="2011-08" db="EMBL/GenBank/DDBJ databases">
        <title>The Genome Sequence of Rothia mucilaginosa M508.</title>
        <authorList>
            <consortium name="The Broad Institute Genome Sequencing Platform"/>
            <consortium name="The Broad Institute Genome Sequencing Center for Infectious Disease"/>
            <person name="Earl A."/>
            <person name="Ward D."/>
            <person name="Feldgarden M."/>
            <person name="Gevers D."/>
            <person name="Sibley C.D."/>
            <person name="Field T.R."/>
            <person name="Grinwis M."/>
            <person name="Eshaghurshan C.S."/>
            <person name="Surette M.G."/>
            <person name="Young S.K."/>
            <person name="Zeng Q."/>
            <person name="Gargeya S."/>
            <person name="Fitzgerald M."/>
            <person name="Haas B."/>
            <person name="Abouelleil A."/>
            <person name="Alvarado L."/>
            <person name="Arachchi H.M."/>
            <person name="Berlin A."/>
            <person name="Brown A."/>
            <person name="Chapman S.B."/>
            <person name="Chen Z."/>
            <person name="Dunbar C."/>
            <person name="Freedman E."/>
            <person name="Gearin G."/>
            <person name="Gellesch M."/>
            <person name="Goldberg J."/>
            <person name="Griggs A."/>
            <person name="Gujja S."/>
            <person name="Heiman D."/>
            <person name="Howarth C."/>
            <person name="Larson L."/>
            <person name="Lui A."/>
            <person name="MacDonald P.J.P."/>
            <person name="Montmayeur A."/>
            <person name="Murphy C."/>
            <person name="Neiman D."/>
            <person name="Pearson M."/>
            <person name="Priest M."/>
            <person name="Roberts A."/>
            <person name="Saif S."/>
            <person name="Shea T."/>
            <person name="Shenoy N."/>
            <person name="Sisk P."/>
            <person name="Stolte C."/>
            <person name="Sykes S."/>
            <person name="Wortman J."/>
            <person name="Nusbaum C."/>
            <person name="Birren B."/>
        </authorList>
    </citation>
    <scope>NUCLEOTIDE SEQUENCE [LARGE SCALE GENOMIC DNA]</scope>
    <source>
        <strain evidence="2 3">M508</strain>
    </source>
</reference>